<dbReference type="PROSITE" id="PS00893">
    <property type="entry name" value="NUDIX_BOX"/>
    <property type="match status" value="1"/>
</dbReference>
<dbReference type="PANTHER" id="PTHR47707:SF1">
    <property type="entry name" value="NUDIX HYDROLASE FAMILY PROTEIN"/>
    <property type="match status" value="1"/>
</dbReference>
<accession>A0ABX8EMY0</accession>
<gene>
    <name evidence="10" type="primary">mutT2</name>
    <name evidence="10" type="ORF">ENKNEFLB_03673</name>
</gene>
<dbReference type="RefSeq" id="WP_246535654.1">
    <property type="nucleotide sequence ID" value="NZ_CP075371.1"/>
</dbReference>
<evidence type="ECO:0000256" key="8">
    <source>
        <dbReference type="SAM" id="MobiDB-lite"/>
    </source>
</evidence>
<dbReference type="PROSITE" id="PS51462">
    <property type="entry name" value="NUDIX"/>
    <property type="match status" value="1"/>
</dbReference>
<dbReference type="CDD" id="cd03425">
    <property type="entry name" value="NUDIX_MutT_NudA_like"/>
    <property type="match status" value="1"/>
</dbReference>
<evidence type="ECO:0000259" key="9">
    <source>
        <dbReference type="PROSITE" id="PS51462"/>
    </source>
</evidence>
<dbReference type="EC" id="3.6.1.55" evidence="10"/>
<keyword evidence="4" id="KW-0227">DNA damage</keyword>
<comment type="cofactor">
    <cofactor evidence="1">
        <name>Mg(2+)</name>
        <dbReference type="ChEBI" id="CHEBI:18420"/>
    </cofactor>
</comment>
<dbReference type="InterPro" id="IPR000086">
    <property type="entry name" value="NUDIX_hydrolase_dom"/>
</dbReference>
<protein>
    <submittedName>
        <fullName evidence="10">8-oxo-dGTP diphosphatase 2</fullName>
        <ecNumber evidence="10">3.6.1.55</ecNumber>
    </submittedName>
</protein>
<keyword evidence="11" id="KW-1185">Reference proteome</keyword>
<evidence type="ECO:0000256" key="5">
    <source>
        <dbReference type="ARBA" id="ARBA00022801"/>
    </source>
</evidence>
<name>A0ABX8EMY0_9ACTN</name>
<evidence type="ECO:0000256" key="6">
    <source>
        <dbReference type="ARBA" id="ARBA00022842"/>
    </source>
</evidence>
<proteinExistence type="inferred from homology"/>
<dbReference type="InterPro" id="IPR020084">
    <property type="entry name" value="NUDIX_hydrolase_CS"/>
</dbReference>
<feature type="domain" description="Nudix hydrolase" evidence="9">
    <location>
        <begin position="2"/>
        <end position="125"/>
    </location>
</feature>
<dbReference type="PANTHER" id="PTHR47707">
    <property type="entry name" value="8-OXO-DGTP DIPHOSPHATASE"/>
    <property type="match status" value="1"/>
</dbReference>
<reference evidence="10 11" key="1">
    <citation type="submission" date="2021-05" db="EMBL/GenBank/DDBJ databases">
        <title>Complete genome of Nocardioides aquaticus KCTC 9944T isolated from meromictic and hypersaline Ekho Lake, Antarctica.</title>
        <authorList>
            <person name="Hwang K."/>
            <person name="Kim K.M."/>
            <person name="Choe H."/>
        </authorList>
    </citation>
    <scope>NUCLEOTIDE SEQUENCE [LARGE SCALE GENOMIC DNA]</scope>
    <source>
        <strain evidence="10 11">KCTC 9944</strain>
    </source>
</reference>
<evidence type="ECO:0000256" key="2">
    <source>
        <dbReference type="ARBA" id="ARBA00005582"/>
    </source>
</evidence>
<evidence type="ECO:0000256" key="7">
    <source>
        <dbReference type="ARBA" id="ARBA00023204"/>
    </source>
</evidence>
<keyword evidence="7" id="KW-0234">DNA repair</keyword>
<evidence type="ECO:0000256" key="1">
    <source>
        <dbReference type="ARBA" id="ARBA00001946"/>
    </source>
</evidence>
<evidence type="ECO:0000313" key="11">
    <source>
        <dbReference type="Proteomes" id="UP000679307"/>
    </source>
</evidence>
<keyword evidence="6" id="KW-0460">Magnesium</keyword>
<keyword evidence="5 10" id="KW-0378">Hydrolase</keyword>
<dbReference type="GO" id="GO:0035539">
    <property type="term" value="F:8-oxo-7,8-dihydrodeoxyguanosine triphosphate pyrophosphatase activity"/>
    <property type="evidence" value="ECO:0007669"/>
    <property type="project" value="UniProtKB-EC"/>
</dbReference>
<feature type="compositionally biased region" description="Pro residues" evidence="8">
    <location>
        <begin position="208"/>
        <end position="222"/>
    </location>
</feature>
<sequence length="242" mass="25634">MARRLVVGAAVLRDGRVLAARRTAPPEAAGRWELPGGKVEPGETPADALVRELVEELGVDVEVTGWLPGRVPVDDALELAVATAVLVRGEPVAREHDLLRWVGAADLEDLDWLDGDRPFLPALAALLPGPSAAGARRAVLFEEEDARAVARELVDGGHAARVERERLAGEDDDEDHPWAVLTDAPPAVLEPLVHERDGWWEEDGPAPTAVPVPRPAPAPLPSGPRRVKRPGGGTDGGVGGRP</sequence>
<dbReference type="Pfam" id="PF00293">
    <property type="entry name" value="NUDIX"/>
    <property type="match status" value="1"/>
</dbReference>
<dbReference type="EMBL" id="CP075371">
    <property type="protein sequence ID" value="QVT81265.1"/>
    <property type="molecule type" value="Genomic_DNA"/>
</dbReference>
<dbReference type="InterPro" id="IPR047127">
    <property type="entry name" value="MutT-like"/>
</dbReference>
<organism evidence="10 11">
    <name type="scientific">Nocardioides aquaticus</name>
    <dbReference type="NCBI Taxonomy" id="160826"/>
    <lineage>
        <taxon>Bacteria</taxon>
        <taxon>Bacillati</taxon>
        <taxon>Actinomycetota</taxon>
        <taxon>Actinomycetes</taxon>
        <taxon>Propionibacteriales</taxon>
        <taxon>Nocardioidaceae</taxon>
        <taxon>Nocardioides</taxon>
    </lineage>
</organism>
<feature type="region of interest" description="Disordered" evidence="8">
    <location>
        <begin position="194"/>
        <end position="242"/>
    </location>
</feature>
<dbReference type="Proteomes" id="UP000679307">
    <property type="component" value="Chromosome"/>
</dbReference>
<evidence type="ECO:0000313" key="10">
    <source>
        <dbReference type="EMBL" id="QVT81265.1"/>
    </source>
</evidence>
<evidence type="ECO:0000256" key="3">
    <source>
        <dbReference type="ARBA" id="ARBA00022723"/>
    </source>
</evidence>
<feature type="compositionally biased region" description="Gly residues" evidence="8">
    <location>
        <begin position="230"/>
        <end position="242"/>
    </location>
</feature>
<comment type="similarity">
    <text evidence="2">Belongs to the Nudix hydrolase family.</text>
</comment>
<evidence type="ECO:0000256" key="4">
    <source>
        <dbReference type="ARBA" id="ARBA00022763"/>
    </source>
</evidence>
<keyword evidence="3" id="KW-0479">Metal-binding</keyword>